<evidence type="ECO:0000313" key="2">
    <source>
        <dbReference type="EMBL" id="MBK1884809.1"/>
    </source>
</evidence>
<comment type="caution">
    <text evidence="2">The sequence shown here is derived from an EMBL/GenBank/DDBJ whole genome shotgun (WGS) entry which is preliminary data.</text>
</comment>
<name>A0A934VYS5_9BACT</name>
<reference evidence="2" key="1">
    <citation type="submission" date="2021-01" db="EMBL/GenBank/DDBJ databases">
        <title>Modified the classification status of verrucomicrobia.</title>
        <authorList>
            <person name="Feng X."/>
        </authorList>
    </citation>
    <scope>NUCLEOTIDE SEQUENCE</scope>
    <source>
        <strain evidence="2">KCTC 22041</strain>
    </source>
</reference>
<dbReference type="EMBL" id="JAENIJ010000118">
    <property type="protein sequence ID" value="MBK1884809.1"/>
    <property type="molecule type" value="Genomic_DNA"/>
</dbReference>
<proteinExistence type="predicted"/>
<dbReference type="RefSeq" id="WP_200274339.1">
    <property type="nucleotide sequence ID" value="NZ_JAENIJ010000118.1"/>
</dbReference>
<feature type="coiled-coil region" evidence="1">
    <location>
        <begin position="79"/>
        <end position="117"/>
    </location>
</feature>
<keyword evidence="3" id="KW-1185">Reference proteome</keyword>
<gene>
    <name evidence="2" type="ORF">JIN85_20535</name>
</gene>
<dbReference type="Proteomes" id="UP000603141">
    <property type="component" value="Unassembled WGS sequence"/>
</dbReference>
<evidence type="ECO:0000313" key="3">
    <source>
        <dbReference type="Proteomes" id="UP000603141"/>
    </source>
</evidence>
<sequence>MSTATFEIVPLKVEAVSRVTESNVDQFLEALRTWVATINSDPKTDEDFGQAEIDVKKLKETRDLIKKGYAEIMEKATDINQLIAKLREGEGEVTKLARDLEKQVNAAKDRIRESIVDEAFELLECPRSQSRNFRADLEAAIKGRKKLDKMRSAVSDELMVLNARFAANREILDQFAEEHGAHLIADRDLLEVKSST</sequence>
<keyword evidence="1" id="KW-0175">Coiled coil</keyword>
<evidence type="ECO:0000256" key="1">
    <source>
        <dbReference type="SAM" id="Coils"/>
    </source>
</evidence>
<protein>
    <submittedName>
        <fullName evidence="2">Uncharacterized protein</fullName>
    </submittedName>
</protein>
<dbReference type="AlphaFoldDB" id="A0A934VYS5"/>
<feature type="non-terminal residue" evidence="2">
    <location>
        <position position="196"/>
    </location>
</feature>
<accession>A0A934VYS5</accession>
<organism evidence="2 3">
    <name type="scientific">Luteolibacter pohnpeiensis</name>
    <dbReference type="NCBI Taxonomy" id="454153"/>
    <lineage>
        <taxon>Bacteria</taxon>
        <taxon>Pseudomonadati</taxon>
        <taxon>Verrucomicrobiota</taxon>
        <taxon>Verrucomicrobiia</taxon>
        <taxon>Verrucomicrobiales</taxon>
        <taxon>Verrucomicrobiaceae</taxon>
        <taxon>Luteolibacter</taxon>
    </lineage>
</organism>